<organism evidence="2 3">
    <name type="scientific">Tagetes erecta</name>
    <name type="common">African marigold</name>
    <dbReference type="NCBI Taxonomy" id="13708"/>
    <lineage>
        <taxon>Eukaryota</taxon>
        <taxon>Viridiplantae</taxon>
        <taxon>Streptophyta</taxon>
        <taxon>Embryophyta</taxon>
        <taxon>Tracheophyta</taxon>
        <taxon>Spermatophyta</taxon>
        <taxon>Magnoliopsida</taxon>
        <taxon>eudicotyledons</taxon>
        <taxon>Gunneridae</taxon>
        <taxon>Pentapetalae</taxon>
        <taxon>asterids</taxon>
        <taxon>campanulids</taxon>
        <taxon>Asterales</taxon>
        <taxon>Asteraceae</taxon>
        <taxon>Asteroideae</taxon>
        <taxon>Heliantheae alliance</taxon>
        <taxon>Tageteae</taxon>
        <taxon>Tagetes</taxon>
    </lineage>
</organism>
<name>A0AAD8KC68_TARER</name>
<feature type="region of interest" description="Disordered" evidence="1">
    <location>
        <begin position="32"/>
        <end position="53"/>
    </location>
</feature>
<sequence>MELRGDLASLLTDLRLITSSIGLSSSIKYQQSQKSKTQPHVLPAQGESSTGAIRKDMERHQGYKWSYQIEWFKIVLYIPNKFVDHNN</sequence>
<dbReference type="Proteomes" id="UP001229421">
    <property type="component" value="Unassembled WGS sequence"/>
</dbReference>
<dbReference type="EMBL" id="JAUHHV010000006">
    <property type="protein sequence ID" value="KAK1420209.1"/>
    <property type="molecule type" value="Genomic_DNA"/>
</dbReference>
<gene>
    <name evidence="2" type="ORF">QVD17_21614</name>
</gene>
<accession>A0AAD8KC68</accession>
<proteinExistence type="predicted"/>
<dbReference type="AlphaFoldDB" id="A0AAD8KC68"/>
<evidence type="ECO:0000313" key="3">
    <source>
        <dbReference type="Proteomes" id="UP001229421"/>
    </source>
</evidence>
<protein>
    <submittedName>
        <fullName evidence="2">Uncharacterized protein</fullName>
    </submittedName>
</protein>
<evidence type="ECO:0000256" key="1">
    <source>
        <dbReference type="SAM" id="MobiDB-lite"/>
    </source>
</evidence>
<comment type="caution">
    <text evidence="2">The sequence shown here is derived from an EMBL/GenBank/DDBJ whole genome shotgun (WGS) entry which is preliminary data.</text>
</comment>
<evidence type="ECO:0000313" key="2">
    <source>
        <dbReference type="EMBL" id="KAK1420209.1"/>
    </source>
</evidence>
<keyword evidence="3" id="KW-1185">Reference proteome</keyword>
<reference evidence="2" key="1">
    <citation type="journal article" date="2023" name="bioRxiv">
        <title>Improved chromosome-level genome assembly for marigold (Tagetes erecta).</title>
        <authorList>
            <person name="Jiang F."/>
            <person name="Yuan L."/>
            <person name="Wang S."/>
            <person name="Wang H."/>
            <person name="Xu D."/>
            <person name="Wang A."/>
            <person name="Fan W."/>
        </authorList>
    </citation>
    <scope>NUCLEOTIDE SEQUENCE</scope>
    <source>
        <strain evidence="2">WSJ</strain>
        <tissue evidence="2">Leaf</tissue>
    </source>
</reference>